<dbReference type="Proteomes" id="UP000091929">
    <property type="component" value="Unassembled WGS sequence"/>
</dbReference>
<evidence type="ECO:0000313" key="3">
    <source>
        <dbReference type="EMBL" id="KYC46732.1"/>
    </source>
</evidence>
<comment type="caution">
    <text evidence="3">The sequence shown here is derived from an EMBL/GenBank/DDBJ whole genome shotgun (WGS) entry which is preliminary data.</text>
</comment>
<dbReference type="PROSITE" id="PS51740">
    <property type="entry name" value="SPOVT_ABRB"/>
    <property type="match status" value="1"/>
</dbReference>
<dbReference type="EMBL" id="LNJC01000004">
    <property type="protein sequence ID" value="KYC51039.1"/>
    <property type="molecule type" value="Genomic_DNA"/>
</dbReference>
<dbReference type="Gene3D" id="2.10.260.10">
    <property type="match status" value="1"/>
</dbReference>
<dbReference type="EMBL" id="LNGF01000048">
    <property type="protein sequence ID" value="KYC46732.1"/>
    <property type="molecule type" value="Genomic_DNA"/>
</dbReference>
<dbReference type="GO" id="GO:0003677">
    <property type="term" value="F:DNA binding"/>
    <property type="evidence" value="ECO:0007669"/>
    <property type="project" value="InterPro"/>
</dbReference>
<evidence type="ECO:0000313" key="6">
    <source>
        <dbReference type="Proteomes" id="UP000092401"/>
    </source>
</evidence>
<accession>A0A150IPF5</accession>
<protein>
    <submittedName>
        <fullName evidence="3">SpoVT / AbrB like domain protein</fullName>
    </submittedName>
</protein>
<dbReference type="InterPro" id="IPR037914">
    <property type="entry name" value="SpoVT-AbrB_sf"/>
</dbReference>
<name>A0A150IPF5_9EURY</name>
<accession>A0A150IMX2</accession>
<accession>A0A150J1E4</accession>
<gene>
    <name evidence="2" type="ORF">APG10_00168</name>
    <name evidence="3" type="ORF">APG11_01708</name>
    <name evidence="4" type="ORF">APG12_00324</name>
</gene>
<reference evidence="5 6" key="1">
    <citation type="journal article" date="2016" name="ISME J.">
        <title>Chasing the elusive Euryarchaeota class WSA2: genomes reveal a uniquely fastidious methyl-reducing methanogen.</title>
        <authorList>
            <person name="Nobu M.K."/>
            <person name="Narihiro T."/>
            <person name="Kuroda K."/>
            <person name="Mei R."/>
            <person name="Liu W.T."/>
        </authorList>
    </citation>
    <scope>NUCLEOTIDE SEQUENCE [LARGE SCALE GENOMIC DNA]</scope>
    <source>
        <strain evidence="2">B03fssc0709_Meth_Bin005</strain>
        <strain evidence="3">B15fssc0709_Meth_Bin003</strain>
        <strain evidence="4">BMIXfssc0709_Meth_Bin006</strain>
    </source>
</reference>
<dbReference type="SMART" id="SM00966">
    <property type="entry name" value="SpoVT_AbrB"/>
    <property type="match status" value="1"/>
</dbReference>
<proteinExistence type="predicted"/>
<evidence type="ECO:0000313" key="5">
    <source>
        <dbReference type="Proteomes" id="UP000091929"/>
    </source>
</evidence>
<dbReference type="Proteomes" id="UP000092403">
    <property type="component" value="Unassembled WGS sequence"/>
</dbReference>
<organism evidence="3 5">
    <name type="scientific">Candidatus Methanofastidiosum methylothiophilum</name>
    <dbReference type="NCBI Taxonomy" id="1705564"/>
    <lineage>
        <taxon>Archaea</taxon>
        <taxon>Methanobacteriati</taxon>
        <taxon>Methanobacteriota</taxon>
        <taxon>Stenosarchaea group</taxon>
        <taxon>Candidatus Methanofastidiosia</taxon>
        <taxon>Candidatus Methanofastidiosales</taxon>
        <taxon>Candidatus Methanofastidiosaceae</taxon>
        <taxon>Candidatus Methanofastidiosum</taxon>
    </lineage>
</organism>
<feature type="domain" description="SpoVT-AbrB" evidence="1">
    <location>
        <begin position="3"/>
        <end position="48"/>
    </location>
</feature>
<evidence type="ECO:0000313" key="4">
    <source>
        <dbReference type="EMBL" id="KYC51039.1"/>
    </source>
</evidence>
<dbReference type="Proteomes" id="UP000092401">
    <property type="component" value="Unassembled WGS sequence"/>
</dbReference>
<dbReference type="SUPFAM" id="SSF89447">
    <property type="entry name" value="AbrB/MazE/MraZ-like"/>
    <property type="match status" value="1"/>
</dbReference>
<dbReference type="Pfam" id="PF04014">
    <property type="entry name" value="MazE_antitoxin"/>
    <property type="match status" value="1"/>
</dbReference>
<evidence type="ECO:0000259" key="1">
    <source>
        <dbReference type="PROSITE" id="PS51740"/>
    </source>
</evidence>
<evidence type="ECO:0000313" key="2">
    <source>
        <dbReference type="EMBL" id="KYC46165.1"/>
    </source>
</evidence>
<dbReference type="AlphaFoldDB" id="A0A150IPF5"/>
<dbReference type="InterPro" id="IPR007159">
    <property type="entry name" value="SpoVT-AbrB_dom"/>
</dbReference>
<sequence length="96" mass="11051">MEVDVTHISKNGQVVIPVKIRKAANIKPNNEFYVYNVGEKILLEPINKENIKRELGLLELIKDAEKQIEKGESVTFESSTSLEEMDKKLMEKVYED</sequence>
<dbReference type="EMBL" id="LNGE01000003">
    <property type="protein sequence ID" value="KYC46165.1"/>
    <property type="molecule type" value="Genomic_DNA"/>
</dbReference>
<dbReference type="NCBIfam" id="TIGR01439">
    <property type="entry name" value="lp_hng_hel_AbrB"/>
    <property type="match status" value="1"/>
</dbReference>